<keyword evidence="2" id="KW-0689">Ribosomal protein</keyword>
<dbReference type="InterPro" id="IPR013005">
    <property type="entry name" value="Ribosomal_uL4-like"/>
</dbReference>
<dbReference type="InterPro" id="IPR002136">
    <property type="entry name" value="Ribosomal_uL4"/>
</dbReference>
<dbReference type="Gene3D" id="3.40.1370.10">
    <property type="match status" value="1"/>
</dbReference>
<evidence type="ECO:0000256" key="1">
    <source>
        <dbReference type="ARBA" id="ARBA00010528"/>
    </source>
</evidence>
<dbReference type="AlphaFoldDB" id="A0AAV8YB71"/>
<keyword evidence="3" id="KW-0687">Ribonucleoprotein</keyword>
<evidence type="ECO:0000256" key="3">
    <source>
        <dbReference type="ARBA" id="ARBA00023274"/>
    </source>
</evidence>
<dbReference type="Pfam" id="PF00573">
    <property type="entry name" value="Ribosomal_L4"/>
    <property type="match status" value="1"/>
</dbReference>
<dbReference type="GO" id="GO:0005840">
    <property type="term" value="C:ribosome"/>
    <property type="evidence" value="ECO:0007669"/>
    <property type="project" value="UniProtKB-KW"/>
</dbReference>
<reference evidence="5" key="1">
    <citation type="journal article" date="2023" name="Insect Mol. Biol.">
        <title>Genome sequencing provides insights into the evolution of gene families encoding plant cell wall-degrading enzymes in longhorned beetles.</title>
        <authorList>
            <person name="Shin N.R."/>
            <person name="Okamura Y."/>
            <person name="Kirsch R."/>
            <person name="Pauchet Y."/>
        </authorList>
    </citation>
    <scope>NUCLEOTIDE SEQUENCE</scope>
    <source>
        <strain evidence="5">AMC_N1</strain>
    </source>
</reference>
<dbReference type="GO" id="GO:1990904">
    <property type="term" value="C:ribonucleoprotein complex"/>
    <property type="evidence" value="ECO:0007669"/>
    <property type="project" value="UniProtKB-KW"/>
</dbReference>
<evidence type="ECO:0000256" key="4">
    <source>
        <dbReference type="ARBA" id="ARBA00040565"/>
    </source>
</evidence>
<comment type="similarity">
    <text evidence="1">Belongs to the universal ribosomal protein uL4 family.</text>
</comment>
<protein>
    <recommendedName>
        <fullName evidence="4">Large ribosomal subunit protein uL4m</fullName>
    </recommendedName>
</protein>
<dbReference type="GO" id="GO:0003735">
    <property type="term" value="F:structural constituent of ribosome"/>
    <property type="evidence" value="ECO:0007669"/>
    <property type="project" value="InterPro"/>
</dbReference>
<dbReference type="GO" id="GO:0006412">
    <property type="term" value="P:translation"/>
    <property type="evidence" value="ECO:0007669"/>
    <property type="project" value="InterPro"/>
</dbReference>
<dbReference type="PANTHER" id="PTHR10746">
    <property type="entry name" value="50S RIBOSOMAL PROTEIN L4"/>
    <property type="match status" value="1"/>
</dbReference>
<dbReference type="EMBL" id="JAPWTK010000142">
    <property type="protein sequence ID" value="KAJ8948198.1"/>
    <property type="molecule type" value="Genomic_DNA"/>
</dbReference>
<evidence type="ECO:0000256" key="2">
    <source>
        <dbReference type="ARBA" id="ARBA00022980"/>
    </source>
</evidence>
<evidence type="ECO:0000313" key="6">
    <source>
        <dbReference type="Proteomes" id="UP001162162"/>
    </source>
</evidence>
<accession>A0AAV8YB71</accession>
<sequence length="137" mass="15995">MLNTISKCRNCIFINRRFSTAIVTSTDTYSSDLAAPRKLKYPHKYQKPRQVWLENLDTIQERKLDLLELHPSVFGVNPRIDIIHENKKWQQLYRFVSYAHTKARFECRGGGRKPWPQKGLGKARHGSIRSPLFRGAV</sequence>
<comment type="caution">
    <text evidence="5">The sequence shown here is derived from an EMBL/GenBank/DDBJ whole genome shotgun (WGS) entry which is preliminary data.</text>
</comment>
<dbReference type="PANTHER" id="PTHR10746:SF6">
    <property type="entry name" value="LARGE RIBOSOMAL SUBUNIT PROTEIN UL4M"/>
    <property type="match status" value="1"/>
</dbReference>
<evidence type="ECO:0000313" key="5">
    <source>
        <dbReference type="EMBL" id="KAJ8948198.1"/>
    </source>
</evidence>
<dbReference type="InterPro" id="IPR023574">
    <property type="entry name" value="Ribosomal_uL4_dom_sf"/>
</dbReference>
<proteinExistence type="inferred from homology"/>
<dbReference type="Proteomes" id="UP001162162">
    <property type="component" value="Unassembled WGS sequence"/>
</dbReference>
<dbReference type="SUPFAM" id="SSF52166">
    <property type="entry name" value="Ribosomal protein L4"/>
    <property type="match status" value="1"/>
</dbReference>
<organism evidence="5 6">
    <name type="scientific">Aromia moschata</name>
    <dbReference type="NCBI Taxonomy" id="1265417"/>
    <lineage>
        <taxon>Eukaryota</taxon>
        <taxon>Metazoa</taxon>
        <taxon>Ecdysozoa</taxon>
        <taxon>Arthropoda</taxon>
        <taxon>Hexapoda</taxon>
        <taxon>Insecta</taxon>
        <taxon>Pterygota</taxon>
        <taxon>Neoptera</taxon>
        <taxon>Endopterygota</taxon>
        <taxon>Coleoptera</taxon>
        <taxon>Polyphaga</taxon>
        <taxon>Cucujiformia</taxon>
        <taxon>Chrysomeloidea</taxon>
        <taxon>Cerambycidae</taxon>
        <taxon>Cerambycinae</taxon>
        <taxon>Callichromatini</taxon>
        <taxon>Aromia</taxon>
    </lineage>
</organism>
<name>A0AAV8YB71_9CUCU</name>
<keyword evidence="6" id="KW-1185">Reference proteome</keyword>
<gene>
    <name evidence="5" type="ORF">NQ318_010474</name>
</gene>